<dbReference type="RefSeq" id="WP_088333790.1">
    <property type="nucleotide sequence ID" value="NZ_NBBJ01000003.1"/>
</dbReference>
<dbReference type="AlphaFoldDB" id="A0A245ZIT6"/>
<reference evidence="1 2" key="1">
    <citation type="submission" date="2017-03" db="EMBL/GenBank/DDBJ databases">
        <title>Genome sequence of Sphingomonas mucosissima DSM 17494.</title>
        <authorList>
            <person name="Poehlein A."/>
            <person name="Wuebbeler J.H."/>
            <person name="Steinbuechel A."/>
            <person name="Daniel R."/>
        </authorList>
    </citation>
    <scope>NUCLEOTIDE SEQUENCE [LARGE SCALE GENOMIC DNA]</scope>
    <source>
        <strain evidence="1 2">DSM 17494</strain>
    </source>
</reference>
<evidence type="ECO:0000313" key="1">
    <source>
        <dbReference type="EMBL" id="OWK29653.1"/>
    </source>
</evidence>
<protein>
    <submittedName>
        <fullName evidence="1">Uncharacterized protein</fullName>
    </submittedName>
</protein>
<accession>A0A245ZIT6</accession>
<evidence type="ECO:0000313" key="2">
    <source>
        <dbReference type="Proteomes" id="UP000197783"/>
    </source>
</evidence>
<dbReference type="EMBL" id="NBBJ01000003">
    <property type="protein sequence ID" value="OWK29653.1"/>
    <property type="molecule type" value="Genomic_DNA"/>
</dbReference>
<dbReference type="OrthoDB" id="7569838at2"/>
<gene>
    <name evidence="1" type="ORF">SPMU_20730</name>
</gene>
<keyword evidence="2" id="KW-1185">Reference proteome</keyword>
<sequence length="129" mass="13898">MADDTLAELARAILVVRRDRRRALPAELFGGEIAYELLLALFIADSLGERLTGLAALEQIGGSSATGRRWIEYLTREQLIIGDGDGNLSAPLTLTAKALHALEAWLSRARETLDGLPGDDDGALPGLFR</sequence>
<organism evidence="1 2">
    <name type="scientific">Sphingomonas mucosissima</name>
    <dbReference type="NCBI Taxonomy" id="370959"/>
    <lineage>
        <taxon>Bacteria</taxon>
        <taxon>Pseudomonadati</taxon>
        <taxon>Pseudomonadota</taxon>
        <taxon>Alphaproteobacteria</taxon>
        <taxon>Sphingomonadales</taxon>
        <taxon>Sphingomonadaceae</taxon>
        <taxon>Sphingomonas</taxon>
    </lineage>
</organism>
<name>A0A245ZIT6_9SPHN</name>
<comment type="caution">
    <text evidence="1">The sequence shown here is derived from an EMBL/GenBank/DDBJ whole genome shotgun (WGS) entry which is preliminary data.</text>
</comment>
<dbReference type="Proteomes" id="UP000197783">
    <property type="component" value="Unassembled WGS sequence"/>
</dbReference>
<proteinExistence type="predicted"/>